<feature type="transmembrane region" description="Helical" evidence="8">
    <location>
        <begin position="113"/>
        <end position="131"/>
    </location>
</feature>
<keyword evidence="6 8" id="KW-1133">Transmembrane helix</keyword>
<dbReference type="GO" id="GO:0005886">
    <property type="term" value="C:plasma membrane"/>
    <property type="evidence" value="ECO:0007669"/>
    <property type="project" value="UniProtKB-SubCell"/>
</dbReference>
<keyword evidence="7 8" id="KW-0472">Membrane</keyword>
<evidence type="ECO:0000256" key="8">
    <source>
        <dbReference type="SAM" id="Phobius"/>
    </source>
</evidence>
<feature type="transmembrane region" description="Helical" evidence="8">
    <location>
        <begin position="304"/>
        <end position="322"/>
    </location>
</feature>
<dbReference type="SUPFAM" id="SSF81345">
    <property type="entry name" value="ABC transporter involved in vitamin B12 uptake, BtuC"/>
    <property type="match status" value="1"/>
</dbReference>
<dbReference type="AlphaFoldDB" id="A0A6J6QVL7"/>
<evidence type="ECO:0000256" key="6">
    <source>
        <dbReference type="ARBA" id="ARBA00022989"/>
    </source>
</evidence>
<feature type="transmembrane region" description="Helical" evidence="8">
    <location>
        <begin position="87"/>
        <end position="107"/>
    </location>
</feature>
<dbReference type="GO" id="GO:0022857">
    <property type="term" value="F:transmembrane transporter activity"/>
    <property type="evidence" value="ECO:0007669"/>
    <property type="project" value="InterPro"/>
</dbReference>
<keyword evidence="3" id="KW-0813">Transport</keyword>
<dbReference type="Gene3D" id="1.10.3470.10">
    <property type="entry name" value="ABC transporter involved in vitamin B12 uptake, BtuC"/>
    <property type="match status" value="1"/>
</dbReference>
<evidence type="ECO:0000313" key="9">
    <source>
        <dbReference type="EMBL" id="CAB4714776.1"/>
    </source>
</evidence>
<dbReference type="PANTHER" id="PTHR30472:SF25">
    <property type="entry name" value="ABC TRANSPORTER PERMEASE PROTEIN MJ0876-RELATED"/>
    <property type="match status" value="1"/>
</dbReference>
<accession>A0A6J6QVL7</accession>
<feature type="transmembrane region" description="Helical" evidence="8">
    <location>
        <begin position="236"/>
        <end position="264"/>
    </location>
</feature>
<dbReference type="PANTHER" id="PTHR30472">
    <property type="entry name" value="FERRIC ENTEROBACTIN TRANSPORT SYSTEM PERMEASE PROTEIN"/>
    <property type="match status" value="1"/>
</dbReference>
<dbReference type="FunFam" id="1.10.3470.10:FF:000001">
    <property type="entry name" value="Vitamin B12 ABC transporter permease BtuC"/>
    <property type="match status" value="1"/>
</dbReference>
<evidence type="ECO:0000256" key="5">
    <source>
        <dbReference type="ARBA" id="ARBA00022692"/>
    </source>
</evidence>
<comment type="subcellular location">
    <subcellularLocation>
        <location evidence="1">Cell membrane</location>
        <topology evidence="1">Multi-pass membrane protein</topology>
    </subcellularLocation>
</comment>
<reference evidence="9" key="1">
    <citation type="submission" date="2020-05" db="EMBL/GenBank/DDBJ databases">
        <authorList>
            <person name="Chiriac C."/>
            <person name="Salcher M."/>
            <person name="Ghai R."/>
            <person name="Kavagutti S V."/>
        </authorList>
    </citation>
    <scope>NUCLEOTIDE SEQUENCE</scope>
</reference>
<evidence type="ECO:0000256" key="1">
    <source>
        <dbReference type="ARBA" id="ARBA00004651"/>
    </source>
</evidence>
<feature type="transmembrane region" description="Helical" evidence="8">
    <location>
        <begin position="276"/>
        <end position="295"/>
    </location>
</feature>
<dbReference type="CDD" id="cd06550">
    <property type="entry name" value="TM_ABC_iron-siderophores_like"/>
    <property type="match status" value="1"/>
</dbReference>
<sequence>MRRLLILIYVSILFVTVFIALSVGASHLDHLWQVLLNPQSTTFASDHNILWQIRIPRIATALLVGAALGAAGVMAQGACNNPLAEPAILGTSAGAALGVVIGLLFNFVAIGSLGAIIFGIVGGLAASMATLRLARNREDQASVVLIIVGIATSATIAAVVGITTSMISRADARSVSFWTWGSLALTTGKDLWILTPVVIIGIYSAWLIAPKLDVLSLGDTRARHIGINPITTRRTALVALSILVAGAVSTVGSIAFLGLAAPHIARLGFGPKHRPLVLHSAVVGAIILLIADTCARTVAAPNELPIGLLTALIGAPILITLVRRNMDLWRSQ</sequence>
<gene>
    <name evidence="9" type="ORF">UFOPK2646_01163</name>
</gene>
<evidence type="ECO:0000256" key="4">
    <source>
        <dbReference type="ARBA" id="ARBA00022475"/>
    </source>
</evidence>
<dbReference type="EMBL" id="CAEZYB010000174">
    <property type="protein sequence ID" value="CAB4714776.1"/>
    <property type="molecule type" value="Genomic_DNA"/>
</dbReference>
<feature type="transmembrane region" description="Helical" evidence="8">
    <location>
        <begin position="55"/>
        <end position="75"/>
    </location>
</feature>
<evidence type="ECO:0000256" key="3">
    <source>
        <dbReference type="ARBA" id="ARBA00022448"/>
    </source>
</evidence>
<protein>
    <submittedName>
        <fullName evidence="9">Unannotated protein</fullName>
    </submittedName>
</protein>
<dbReference type="InterPro" id="IPR000522">
    <property type="entry name" value="ABC_transptr_permease_BtuC"/>
</dbReference>
<keyword evidence="5 8" id="KW-0812">Transmembrane</keyword>
<organism evidence="9">
    <name type="scientific">freshwater metagenome</name>
    <dbReference type="NCBI Taxonomy" id="449393"/>
    <lineage>
        <taxon>unclassified sequences</taxon>
        <taxon>metagenomes</taxon>
        <taxon>ecological metagenomes</taxon>
    </lineage>
</organism>
<evidence type="ECO:0000256" key="2">
    <source>
        <dbReference type="ARBA" id="ARBA00007935"/>
    </source>
</evidence>
<proteinExistence type="inferred from homology"/>
<dbReference type="Pfam" id="PF01032">
    <property type="entry name" value="FecCD"/>
    <property type="match status" value="1"/>
</dbReference>
<evidence type="ECO:0000256" key="7">
    <source>
        <dbReference type="ARBA" id="ARBA00023136"/>
    </source>
</evidence>
<feature type="transmembrane region" description="Helical" evidence="8">
    <location>
        <begin position="143"/>
        <end position="167"/>
    </location>
</feature>
<feature type="transmembrane region" description="Helical" evidence="8">
    <location>
        <begin position="191"/>
        <end position="215"/>
    </location>
</feature>
<dbReference type="InterPro" id="IPR037294">
    <property type="entry name" value="ABC_BtuC-like"/>
</dbReference>
<comment type="similarity">
    <text evidence="2">Belongs to the binding-protein-dependent transport system permease family. FecCD subfamily.</text>
</comment>
<keyword evidence="4" id="KW-1003">Cell membrane</keyword>
<name>A0A6J6QVL7_9ZZZZ</name>